<reference evidence="3 4" key="1">
    <citation type="submission" date="2024-04" db="EMBL/GenBank/DDBJ databases">
        <authorList>
            <person name="Rising A."/>
            <person name="Reimegard J."/>
            <person name="Sonavane S."/>
            <person name="Akerstrom W."/>
            <person name="Nylinder S."/>
            <person name="Hedman E."/>
            <person name="Kallberg Y."/>
        </authorList>
    </citation>
    <scope>NUCLEOTIDE SEQUENCE [LARGE SCALE GENOMIC DNA]</scope>
</reference>
<feature type="compositionally biased region" description="Acidic residues" evidence="2">
    <location>
        <begin position="62"/>
        <end position="76"/>
    </location>
</feature>
<dbReference type="EMBL" id="CAXIEN010000219">
    <property type="protein sequence ID" value="CAL1287545.1"/>
    <property type="molecule type" value="Genomic_DNA"/>
</dbReference>
<evidence type="ECO:0000313" key="3">
    <source>
        <dbReference type="EMBL" id="CAL1287545.1"/>
    </source>
</evidence>
<accession>A0AAV2AU20</accession>
<dbReference type="AlphaFoldDB" id="A0AAV2AU20"/>
<keyword evidence="1" id="KW-0175">Coiled coil</keyword>
<feature type="coiled-coil region" evidence="1">
    <location>
        <begin position="83"/>
        <end position="117"/>
    </location>
</feature>
<feature type="non-terminal residue" evidence="3">
    <location>
        <position position="127"/>
    </location>
</feature>
<protein>
    <submittedName>
        <fullName evidence="3">Uncharacterized protein</fullName>
    </submittedName>
</protein>
<sequence length="127" mass="15388">MVSLKNLRKQEKEKWMDLYHDLIKIIGRNHKYKGYFKQIFKKKIYPNKEKRSLIRHSSSESSESEQNIDSDDDNQSVDLSAVDEELLNKIMQLRLKRQDVEQKMKEYKRKIRSLFVKQNAVKRKTQK</sequence>
<dbReference type="Proteomes" id="UP001497382">
    <property type="component" value="Unassembled WGS sequence"/>
</dbReference>
<organism evidence="3 4">
    <name type="scientific">Larinioides sclopetarius</name>
    <dbReference type="NCBI Taxonomy" id="280406"/>
    <lineage>
        <taxon>Eukaryota</taxon>
        <taxon>Metazoa</taxon>
        <taxon>Ecdysozoa</taxon>
        <taxon>Arthropoda</taxon>
        <taxon>Chelicerata</taxon>
        <taxon>Arachnida</taxon>
        <taxon>Araneae</taxon>
        <taxon>Araneomorphae</taxon>
        <taxon>Entelegynae</taxon>
        <taxon>Araneoidea</taxon>
        <taxon>Araneidae</taxon>
        <taxon>Larinioides</taxon>
    </lineage>
</organism>
<feature type="region of interest" description="Disordered" evidence="2">
    <location>
        <begin position="50"/>
        <end position="76"/>
    </location>
</feature>
<comment type="caution">
    <text evidence="3">The sequence shown here is derived from an EMBL/GenBank/DDBJ whole genome shotgun (WGS) entry which is preliminary data.</text>
</comment>
<keyword evidence="4" id="KW-1185">Reference proteome</keyword>
<evidence type="ECO:0000256" key="1">
    <source>
        <dbReference type="SAM" id="Coils"/>
    </source>
</evidence>
<evidence type="ECO:0000256" key="2">
    <source>
        <dbReference type="SAM" id="MobiDB-lite"/>
    </source>
</evidence>
<evidence type="ECO:0000313" key="4">
    <source>
        <dbReference type="Proteomes" id="UP001497382"/>
    </source>
</evidence>
<gene>
    <name evidence="3" type="ORF">LARSCL_LOCUS14887</name>
</gene>
<proteinExistence type="predicted"/>
<name>A0AAV2AU20_9ARAC</name>